<proteinExistence type="predicted"/>
<organism evidence="3 4">
    <name type="scientific">Novosphingobium pituita</name>
    <dbReference type="NCBI Taxonomy" id="3056842"/>
    <lineage>
        <taxon>Bacteria</taxon>
        <taxon>Pseudomonadati</taxon>
        <taxon>Pseudomonadota</taxon>
        <taxon>Alphaproteobacteria</taxon>
        <taxon>Sphingomonadales</taxon>
        <taxon>Sphingomonadaceae</taxon>
        <taxon>Novosphingobium</taxon>
    </lineage>
</organism>
<dbReference type="InterPro" id="IPR001343">
    <property type="entry name" value="Hemolysn_Ca-bd"/>
</dbReference>
<evidence type="ECO:0008006" key="5">
    <source>
        <dbReference type="Google" id="ProtNLM"/>
    </source>
</evidence>
<comment type="caution">
    <text evidence="3">The sequence shown here is derived from an EMBL/GenBank/DDBJ whole genome shotgun (WGS) entry which is preliminary data.</text>
</comment>
<keyword evidence="4" id="KW-1185">Reference proteome</keyword>
<name>A0ABQ6P667_9SPHN</name>
<dbReference type="PANTHER" id="PTHR38340">
    <property type="entry name" value="S-LAYER PROTEIN"/>
    <property type="match status" value="1"/>
</dbReference>
<protein>
    <recommendedName>
        <fullName evidence="5">Calcium-binding protein</fullName>
    </recommendedName>
</protein>
<dbReference type="Gene3D" id="2.150.10.10">
    <property type="entry name" value="Serralysin-like metalloprotease, C-terminal"/>
    <property type="match status" value="1"/>
</dbReference>
<dbReference type="InterPro" id="IPR018511">
    <property type="entry name" value="Hemolysin-typ_Ca-bd_CS"/>
</dbReference>
<reference evidence="3 4" key="1">
    <citation type="submission" date="2023-06" db="EMBL/GenBank/DDBJ databases">
        <title>Draft genome sequence of Novosphingobium sp. strain IK01.</title>
        <authorList>
            <person name="Hatamoto M."/>
            <person name="Ikarashi T."/>
            <person name="Yamaguchi T."/>
        </authorList>
    </citation>
    <scope>NUCLEOTIDE SEQUENCE [LARGE SCALE GENOMIC DNA]</scope>
    <source>
        <strain evidence="3 4">IK01</strain>
    </source>
</reference>
<dbReference type="InterPro" id="IPR011049">
    <property type="entry name" value="Serralysin-like_metalloprot_C"/>
</dbReference>
<gene>
    <name evidence="3" type="ORF">NUTIK01_15140</name>
</gene>
<dbReference type="InterPro" id="IPR050557">
    <property type="entry name" value="RTX_toxin/Mannuronan_C5-epim"/>
</dbReference>
<evidence type="ECO:0000313" key="4">
    <source>
        <dbReference type="Proteomes" id="UP001187221"/>
    </source>
</evidence>
<evidence type="ECO:0000256" key="1">
    <source>
        <dbReference type="ARBA" id="ARBA00004613"/>
    </source>
</evidence>
<dbReference type="Proteomes" id="UP001187221">
    <property type="component" value="Unassembled WGS sequence"/>
</dbReference>
<evidence type="ECO:0000313" key="3">
    <source>
        <dbReference type="EMBL" id="GMM60737.1"/>
    </source>
</evidence>
<comment type="subcellular location">
    <subcellularLocation>
        <location evidence="1">Secreted</location>
    </subcellularLocation>
</comment>
<dbReference type="PRINTS" id="PR00313">
    <property type="entry name" value="CABNDNGRPT"/>
</dbReference>
<evidence type="ECO:0000256" key="2">
    <source>
        <dbReference type="ARBA" id="ARBA00022525"/>
    </source>
</evidence>
<dbReference type="SUPFAM" id="SSF51120">
    <property type="entry name" value="beta-Roll"/>
    <property type="match status" value="1"/>
</dbReference>
<dbReference type="RefSeq" id="WP_317974504.1">
    <property type="nucleotide sequence ID" value="NZ_BTFW01000001.1"/>
</dbReference>
<dbReference type="EMBL" id="BTFW01000001">
    <property type="protein sequence ID" value="GMM60737.1"/>
    <property type="molecule type" value="Genomic_DNA"/>
</dbReference>
<dbReference type="Pfam" id="PF00353">
    <property type="entry name" value="HemolysinCabind"/>
    <property type="match status" value="2"/>
</dbReference>
<sequence length="207" mass="20995">MAVINGTSASETIDGGKTGEIINGMGGADTISGGAGNDVISGGAGNDMLYGGAGNDWVYGGDGDDVLKGGGGKDSLTGGSGADQFVFRASEGFTALNFTGGHGVSTVNQWVTITDLNFADHDVIRITGFDSIFGALGFGVKGTGSYFIDSQDDVNRLAAYLKANPSAGSYFVNTSGFDGTTFILKDASGHEQALTLNHIIADDTVLL</sequence>
<dbReference type="PROSITE" id="PS00330">
    <property type="entry name" value="HEMOLYSIN_CALCIUM"/>
    <property type="match status" value="1"/>
</dbReference>
<dbReference type="PANTHER" id="PTHR38340:SF1">
    <property type="entry name" value="S-LAYER PROTEIN"/>
    <property type="match status" value="1"/>
</dbReference>
<keyword evidence="2" id="KW-0964">Secreted</keyword>
<accession>A0ABQ6P667</accession>